<organism evidence="2 3">
    <name type="scientific">Bacteroides ovatus</name>
    <dbReference type="NCBI Taxonomy" id="28116"/>
    <lineage>
        <taxon>Bacteria</taxon>
        <taxon>Pseudomonadati</taxon>
        <taxon>Bacteroidota</taxon>
        <taxon>Bacteroidia</taxon>
        <taxon>Bacteroidales</taxon>
        <taxon>Bacteroidaceae</taxon>
        <taxon>Bacteroides</taxon>
    </lineage>
</organism>
<reference evidence="3" key="1">
    <citation type="journal article" date="2018" name="J. Anim. Genet.">
        <title>Acquired interbacterial defense systems protect against interspecies antagonism in the human gut microbiome.</title>
        <authorList>
            <person name="Ross B.D."/>
            <person name="Verster A.J."/>
            <person name="Radey M.C."/>
            <person name="Schmidtke D.T."/>
            <person name="Pope C.E."/>
            <person name="Hoffman L.R."/>
            <person name="Hajjar A."/>
            <person name="Peterson S.B."/>
            <person name="Borenstein E."/>
            <person name="Mougous J."/>
        </authorList>
    </citation>
    <scope>NUCLEOTIDE SEQUENCE [LARGE SCALE GENOMIC DNA]</scope>
    <source>
        <strain evidence="3">3725 D1 iv</strain>
    </source>
</reference>
<gene>
    <name evidence="2" type="ORF">DYI28_08150</name>
</gene>
<proteinExistence type="predicted"/>
<dbReference type="AlphaFoldDB" id="A0AAP9IVK2"/>
<name>A0AAP9IVK2_BACOV</name>
<dbReference type="Proteomes" id="UP000318823">
    <property type="component" value="Chromosome"/>
</dbReference>
<feature type="region of interest" description="Disordered" evidence="1">
    <location>
        <begin position="1"/>
        <end position="20"/>
    </location>
</feature>
<dbReference type="EMBL" id="CP041395">
    <property type="protein sequence ID" value="QDM08700.1"/>
    <property type="molecule type" value="Genomic_DNA"/>
</dbReference>
<sequence length="84" mass="9808">MGKRYQPRRTCDKQEKNESRIRQSVVPIVTMRANWRLPKSGCQKAMGKDSEYPTWQRSFRSSLSKGKPCTWRREAVGNFNTNNG</sequence>
<feature type="compositionally biased region" description="Basic and acidic residues" evidence="1">
    <location>
        <begin position="9"/>
        <end position="20"/>
    </location>
</feature>
<evidence type="ECO:0000313" key="3">
    <source>
        <dbReference type="Proteomes" id="UP000318823"/>
    </source>
</evidence>
<evidence type="ECO:0000313" key="2">
    <source>
        <dbReference type="EMBL" id="QDM08700.1"/>
    </source>
</evidence>
<dbReference type="RefSeq" id="WP_137570004.1">
    <property type="nucleotide sequence ID" value="NZ_CP041395.1"/>
</dbReference>
<evidence type="ECO:0000256" key="1">
    <source>
        <dbReference type="SAM" id="MobiDB-lite"/>
    </source>
</evidence>
<accession>A0AAP9IVK2</accession>
<protein>
    <submittedName>
        <fullName evidence="2">Uncharacterized protein</fullName>
    </submittedName>
</protein>